<reference evidence="6" key="2">
    <citation type="journal article" date="2021" name="PeerJ">
        <title>Extensive microbial diversity within the chicken gut microbiome revealed by metagenomics and culture.</title>
        <authorList>
            <person name="Gilroy R."/>
            <person name="Ravi A."/>
            <person name="Getino M."/>
            <person name="Pursley I."/>
            <person name="Horton D.L."/>
            <person name="Alikhan N.F."/>
            <person name="Baker D."/>
            <person name="Gharbi K."/>
            <person name="Hall N."/>
            <person name="Watson M."/>
            <person name="Adriaenssens E.M."/>
            <person name="Foster-Nyarko E."/>
            <person name="Jarju S."/>
            <person name="Secka A."/>
            <person name="Antonio M."/>
            <person name="Oren A."/>
            <person name="Chaudhuri R.R."/>
            <person name="La Ragione R."/>
            <person name="Hildebrand F."/>
            <person name="Pallen M.J."/>
        </authorList>
    </citation>
    <scope>NUCLEOTIDE SEQUENCE</scope>
    <source>
        <strain evidence="6">10192</strain>
    </source>
</reference>
<dbReference type="SUPFAM" id="SSF51283">
    <property type="entry name" value="dUTPase-like"/>
    <property type="match status" value="1"/>
</dbReference>
<dbReference type="GO" id="GO:0006226">
    <property type="term" value="P:dUMP biosynthetic process"/>
    <property type="evidence" value="ECO:0007669"/>
    <property type="project" value="InterPro"/>
</dbReference>
<comment type="catalytic activity">
    <reaction evidence="4">
        <text>dUTP + H2O = dUMP + diphosphate + H(+)</text>
        <dbReference type="Rhea" id="RHEA:10248"/>
        <dbReference type="ChEBI" id="CHEBI:15377"/>
        <dbReference type="ChEBI" id="CHEBI:15378"/>
        <dbReference type="ChEBI" id="CHEBI:33019"/>
        <dbReference type="ChEBI" id="CHEBI:61555"/>
        <dbReference type="ChEBI" id="CHEBI:246422"/>
        <dbReference type="EC" id="3.6.1.23"/>
    </reaction>
</comment>
<dbReference type="InterPro" id="IPR008181">
    <property type="entry name" value="dUTPase"/>
</dbReference>
<dbReference type="GO" id="GO:0000287">
    <property type="term" value="F:magnesium ion binding"/>
    <property type="evidence" value="ECO:0007669"/>
    <property type="project" value="InterPro"/>
</dbReference>
<accession>A0A9D9DUF5</accession>
<feature type="domain" description="dUTPase-like" evidence="5">
    <location>
        <begin position="13"/>
        <end position="152"/>
    </location>
</feature>
<keyword evidence="3" id="KW-0546">Nucleotide metabolism</keyword>
<dbReference type="Gene3D" id="2.70.40.10">
    <property type="match status" value="1"/>
</dbReference>
<dbReference type="InterPro" id="IPR036157">
    <property type="entry name" value="dUTPase-like_sf"/>
</dbReference>
<dbReference type="PANTHER" id="PTHR11241:SF0">
    <property type="entry name" value="DEOXYURIDINE 5'-TRIPHOSPHATE NUCLEOTIDOHYDROLASE"/>
    <property type="match status" value="1"/>
</dbReference>
<dbReference type="Pfam" id="PF00692">
    <property type="entry name" value="dUTPase"/>
    <property type="match status" value="1"/>
</dbReference>
<organism evidence="6 7">
    <name type="scientific">Candidatus Scatousia excrementipullorum</name>
    <dbReference type="NCBI Taxonomy" id="2840936"/>
    <lineage>
        <taxon>Bacteria</taxon>
        <taxon>Candidatus Scatousia</taxon>
    </lineage>
</organism>
<evidence type="ECO:0000259" key="5">
    <source>
        <dbReference type="Pfam" id="PF00692"/>
    </source>
</evidence>
<gene>
    <name evidence="6" type="ORF">IAC76_08890</name>
</gene>
<dbReference type="InterPro" id="IPR029054">
    <property type="entry name" value="dUTPase-like"/>
</dbReference>
<evidence type="ECO:0000256" key="1">
    <source>
        <dbReference type="ARBA" id="ARBA00006581"/>
    </source>
</evidence>
<name>A0A9D9DUF5_9BACT</name>
<dbReference type="PANTHER" id="PTHR11241">
    <property type="entry name" value="DEOXYURIDINE 5'-TRIPHOSPHATE NUCLEOTIDOHYDROLASE"/>
    <property type="match status" value="1"/>
</dbReference>
<comment type="caution">
    <text evidence="6">The sequence shown here is derived from an EMBL/GenBank/DDBJ whole genome shotgun (WGS) entry which is preliminary data.</text>
</comment>
<evidence type="ECO:0000256" key="4">
    <source>
        <dbReference type="ARBA" id="ARBA00047686"/>
    </source>
</evidence>
<dbReference type="AlphaFoldDB" id="A0A9D9DUF5"/>
<evidence type="ECO:0000256" key="2">
    <source>
        <dbReference type="ARBA" id="ARBA00012379"/>
    </source>
</evidence>
<reference evidence="6" key="1">
    <citation type="submission" date="2020-10" db="EMBL/GenBank/DDBJ databases">
        <authorList>
            <person name="Gilroy R."/>
        </authorList>
    </citation>
    <scope>NUCLEOTIDE SEQUENCE</scope>
    <source>
        <strain evidence="6">10192</strain>
    </source>
</reference>
<protein>
    <recommendedName>
        <fullName evidence="2">dUTP diphosphatase</fullName>
        <ecNumber evidence="2">3.6.1.23</ecNumber>
    </recommendedName>
</protein>
<dbReference type="GO" id="GO:0004170">
    <property type="term" value="F:dUTP diphosphatase activity"/>
    <property type="evidence" value="ECO:0007669"/>
    <property type="project" value="UniProtKB-EC"/>
</dbReference>
<evidence type="ECO:0000313" key="6">
    <source>
        <dbReference type="EMBL" id="MBO8431489.1"/>
    </source>
</evidence>
<dbReference type="GO" id="GO:0046081">
    <property type="term" value="P:dUTP catabolic process"/>
    <property type="evidence" value="ECO:0007669"/>
    <property type="project" value="InterPro"/>
</dbReference>
<comment type="similarity">
    <text evidence="1">Belongs to the dUTPase family.</text>
</comment>
<dbReference type="EMBL" id="JADIND010000199">
    <property type="protein sequence ID" value="MBO8431489.1"/>
    <property type="molecule type" value="Genomic_DNA"/>
</dbReference>
<evidence type="ECO:0000256" key="3">
    <source>
        <dbReference type="ARBA" id="ARBA00023080"/>
    </source>
</evidence>
<sequence>MTVKVLLEKRIQNVEIPKQGREGDFCYDVYATSEKELYPGVWEYGLGFSYEIIIPEDFKEKFGDCHIALSFRPRSSVWKTGMSLSNCIGTLDELYRGEVKAVFYHLIKDLPRYKTGDKIGQIHLDICPAIDFAIVDSVNKNTVRGEGGFGSTDKTKKR</sequence>
<dbReference type="Proteomes" id="UP000823632">
    <property type="component" value="Unassembled WGS sequence"/>
</dbReference>
<dbReference type="EC" id="3.6.1.23" evidence="2"/>
<evidence type="ECO:0000313" key="7">
    <source>
        <dbReference type="Proteomes" id="UP000823632"/>
    </source>
</evidence>
<proteinExistence type="inferred from homology"/>